<evidence type="ECO:0000256" key="1">
    <source>
        <dbReference type="SAM" id="MobiDB-lite"/>
    </source>
</evidence>
<dbReference type="Gene3D" id="2.60.40.760">
    <property type="entry name" value="Expansin, cellulose-binding-like domain"/>
    <property type="match status" value="1"/>
</dbReference>
<dbReference type="Proteomes" id="UP001497392">
    <property type="component" value="Unassembled WGS sequence"/>
</dbReference>
<feature type="compositionally biased region" description="Polar residues" evidence="1">
    <location>
        <begin position="367"/>
        <end position="380"/>
    </location>
</feature>
<feature type="region of interest" description="Disordered" evidence="1">
    <location>
        <begin position="366"/>
        <end position="393"/>
    </location>
</feature>
<feature type="compositionally biased region" description="Low complexity" evidence="1">
    <location>
        <begin position="298"/>
        <end position="329"/>
    </location>
</feature>
<organism evidence="2 3">
    <name type="scientific">Coccomyxa viridis</name>
    <dbReference type="NCBI Taxonomy" id="1274662"/>
    <lineage>
        <taxon>Eukaryota</taxon>
        <taxon>Viridiplantae</taxon>
        <taxon>Chlorophyta</taxon>
        <taxon>core chlorophytes</taxon>
        <taxon>Trebouxiophyceae</taxon>
        <taxon>Trebouxiophyceae incertae sedis</taxon>
        <taxon>Coccomyxaceae</taxon>
        <taxon>Coccomyxa</taxon>
    </lineage>
</organism>
<proteinExistence type="predicted"/>
<feature type="region of interest" description="Disordered" evidence="1">
    <location>
        <begin position="463"/>
        <end position="501"/>
    </location>
</feature>
<name>A0ABP1GG06_9CHLO</name>
<evidence type="ECO:0000313" key="2">
    <source>
        <dbReference type="EMBL" id="CAL5229623.1"/>
    </source>
</evidence>
<dbReference type="EMBL" id="CAXHTA020000021">
    <property type="protein sequence ID" value="CAL5229623.1"/>
    <property type="molecule type" value="Genomic_DNA"/>
</dbReference>
<keyword evidence="3" id="KW-1185">Reference proteome</keyword>
<reference evidence="2 3" key="1">
    <citation type="submission" date="2024-06" db="EMBL/GenBank/DDBJ databases">
        <authorList>
            <person name="Kraege A."/>
            <person name="Thomma B."/>
        </authorList>
    </citation>
    <scope>NUCLEOTIDE SEQUENCE [LARGE SCALE GENOMIC DNA]</scope>
</reference>
<feature type="compositionally biased region" description="Low complexity" evidence="1">
    <location>
        <begin position="147"/>
        <end position="163"/>
    </location>
</feature>
<dbReference type="InterPro" id="IPR036749">
    <property type="entry name" value="Expansin_CBD_sf"/>
</dbReference>
<accession>A0ABP1GG06</accession>
<comment type="caution">
    <text evidence="2">The sequence shown here is derived from an EMBL/GenBank/DDBJ whole genome shotgun (WGS) entry which is preliminary data.</text>
</comment>
<gene>
    <name evidence="2" type="primary">g12987</name>
    <name evidence="2" type="ORF">VP750_LOCUS11529</name>
</gene>
<feature type="region of interest" description="Disordered" evidence="1">
    <location>
        <begin position="287"/>
        <end position="342"/>
    </location>
</feature>
<feature type="compositionally biased region" description="Polar residues" evidence="1">
    <location>
        <begin position="188"/>
        <end position="225"/>
    </location>
</feature>
<sequence length="641" mass="64131">MYHLVPCQPDPDYYSGGIALHVDAYKQDGSWMRLQPVQTPLPLATISVQTSVEAVRAFEGSSASLAPVSMYRTWGASWELVGVPAPPLDFTLIDMNGSTVIARNVAVEPGTTGLYPTGVQFPAAKAVPRAAAPAPAMALASLPAPDLSGSAHAQHAPAEAPAQVLEQHAATSPAGHMSPSGARIHSNAIASSPSTSAREGTETSRSPSASPTMPTPGSNGNGSFTLDLQAQIKQGQVPIVPYVLPTGPAPAPLMTPAILQAPGLAPAPSISAAPPEHLLRMRPSTPAPAAALQLQSDAPGPAAAPEPGLALGPAQRQPSSSAAPAALAQEVQGSSQPASVAPSAGRILQPAAAAVAAEMAPELAPTVSHQPAVGTQSTPLHLTPRPAMGPESSMSLIEASTPQKSFAEAPARTPACPPCTCLLAQAPAPEPSVSALLGPIPVAGAPSTAPLKTVSMARAPQNLKGEGRGEKIAQPAASAPGPRQPVQAQHPPSPSLLISAPSPSYMPAHAVVPAQPRMGLLPSTVLPLASVPLTAPSPMLSIGKPAATAGSSAQPPIMMAAVAAAPLGPAGQDGQSGNATAAEPLHSRSLAPAIQEGTLDLHGNGTLVHSSSISAPSPLPGPLWMGIARPSSNLSIVSLLG</sequence>
<evidence type="ECO:0000313" key="3">
    <source>
        <dbReference type="Proteomes" id="UP001497392"/>
    </source>
</evidence>
<feature type="region of interest" description="Disordered" evidence="1">
    <location>
        <begin position="147"/>
        <end position="225"/>
    </location>
</feature>
<protein>
    <submittedName>
        <fullName evidence="2">G12987 protein</fullName>
    </submittedName>
</protein>